<gene>
    <name evidence="2" type="ORF">ACFSJ0_37645</name>
</gene>
<keyword evidence="1" id="KW-0812">Transmembrane</keyword>
<reference evidence="3" key="1">
    <citation type="journal article" date="2019" name="Int. J. Syst. Evol. Microbiol.">
        <title>The Global Catalogue of Microorganisms (GCM) 10K type strain sequencing project: providing services to taxonomists for standard genome sequencing and annotation.</title>
        <authorList>
            <consortium name="The Broad Institute Genomics Platform"/>
            <consortium name="The Broad Institute Genome Sequencing Center for Infectious Disease"/>
            <person name="Wu L."/>
            <person name="Ma J."/>
        </authorList>
    </citation>
    <scope>NUCLEOTIDE SEQUENCE [LARGE SCALE GENOMIC DNA]</scope>
    <source>
        <strain evidence="3">CGMCC 1.15399</strain>
    </source>
</reference>
<evidence type="ECO:0000256" key="1">
    <source>
        <dbReference type="SAM" id="Phobius"/>
    </source>
</evidence>
<keyword evidence="1" id="KW-1133">Transmembrane helix</keyword>
<protein>
    <submittedName>
        <fullName evidence="2">Uncharacterized protein</fullName>
    </submittedName>
</protein>
<accession>A0ABW4GJ85</accession>
<feature type="transmembrane region" description="Helical" evidence="1">
    <location>
        <begin position="343"/>
        <end position="360"/>
    </location>
</feature>
<sequence length="447" mass="46816">MSTDLTADPQAATELHRYAEALLSHLAANGTVPPAPPDFPDKPGYWLPPAVEALVAILTGDDPLAPLSKAAGRDQQQTALFLALALAVAGHGSRIHASWLGTAFGDLSLDQPVTHGQRSLWLAAARGAYGPAGKIFVLRKLDTVGVPEHADAAQWTQALIPGEPSVVVPASLLDFPEMAEIPALAKPVQAAARLARLRARCAEITLARQAEHDASTPLTNSAGSPAGTWEEDEPLAVLRSLIGLGGPAGPMASLTSHLLDDLRPGADPHLAALALHVAGPILRGVAEELESASSLEPPATVTVSLLGHRVELHPEGPEESSLAAAEREIVVQGTMRRRPPWEAVALIVAGVALLLGTLLADGLGVPVLAGPGVVLLGLAGWLLWRRRKAIESDDRYVATQIAELKELADGAVWALHGYAREAVTRAEQAADDSTELTRLIRRGPRAA</sequence>
<organism evidence="2 3">
    <name type="scientific">Nonomuraea guangzhouensis</name>
    <dbReference type="NCBI Taxonomy" id="1291555"/>
    <lineage>
        <taxon>Bacteria</taxon>
        <taxon>Bacillati</taxon>
        <taxon>Actinomycetota</taxon>
        <taxon>Actinomycetes</taxon>
        <taxon>Streptosporangiales</taxon>
        <taxon>Streptosporangiaceae</taxon>
        <taxon>Nonomuraea</taxon>
    </lineage>
</organism>
<proteinExistence type="predicted"/>
<keyword evidence="3" id="KW-1185">Reference proteome</keyword>
<comment type="caution">
    <text evidence="2">The sequence shown here is derived from an EMBL/GenBank/DDBJ whole genome shotgun (WGS) entry which is preliminary data.</text>
</comment>
<feature type="transmembrane region" description="Helical" evidence="1">
    <location>
        <begin position="366"/>
        <end position="384"/>
    </location>
</feature>
<evidence type="ECO:0000313" key="2">
    <source>
        <dbReference type="EMBL" id="MFD1542826.1"/>
    </source>
</evidence>
<evidence type="ECO:0000313" key="3">
    <source>
        <dbReference type="Proteomes" id="UP001597097"/>
    </source>
</evidence>
<dbReference type="Proteomes" id="UP001597097">
    <property type="component" value="Unassembled WGS sequence"/>
</dbReference>
<name>A0ABW4GJ85_9ACTN</name>
<keyword evidence="1" id="KW-0472">Membrane</keyword>
<dbReference type="RefSeq" id="WP_246655115.1">
    <property type="nucleotide sequence ID" value="NZ_JAHKRM010000075.1"/>
</dbReference>
<dbReference type="EMBL" id="JBHUCM010000034">
    <property type="protein sequence ID" value="MFD1542826.1"/>
    <property type="molecule type" value="Genomic_DNA"/>
</dbReference>